<dbReference type="SUPFAM" id="SSF51679">
    <property type="entry name" value="Bacterial luciferase-like"/>
    <property type="match status" value="1"/>
</dbReference>
<feature type="domain" description="Luciferase-like" evidence="5">
    <location>
        <begin position="19"/>
        <end position="192"/>
    </location>
</feature>
<dbReference type="InterPro" id="IPR036661">
    <property type="entry name" value="Luciferase-like_sf"/>
</dbReference>
<keyword evidence="4" id="KW-0503">Monooxygenase</keyword>
<name>A0ABS5G010_9BRAD</name>
<evidence type="ECO:0000259" key="5">
    <source>
        <dbReference type="Pfam" id="PF00296"/>
    </source>
</evidence>
<keyword evidence="3" id="KW-0560">Oxidoreductase</keyword>
<evidence type="ECO:0000256" key="4">
    <source>
        <dbReference type="ARBA" id="ARBA00023033"/>
    </source>
</evidence>
<evidence type="ECO:0000313" key="6">
    <source>
        <dbReference type="EMBL" id="MBR1134516.1"/>
    </source>
</evidence>
<evidence type="ECO:0000256" key="2">
    <source>
        <dbReference type="ARBA" id="ARBA00022643"/>
    </source>
</evidence>
<dbReference type="InterPro" id="IPR050172">
    <property type="entry name" value="SsuD_RutA_monooxygenase"/>
</dbReference>
<keyword evidence="7" id="KW-1185">Reference proteome</keyword>
<dbReference type="InterPro" id="IPR011251">
    <property type="entry name" value="Luciferase-like_dom"/>
</dbReference>
<organism evidence="6 7">
    <name type="scientific">Bradyrhizobium denitrificans</name>
    <dbReference type="NCBI Taxonomy" id="2734912"/>
    <lineage>
        <taxon>Bacteria</taxon>
        <taxon>Pseudomonadati</taxon>
        <taxon>Pseudomonadota</taxon>
        <taxon>Alphaproteobacteria</taxon>
        <taxon>Hyphomicrobiales</taxon>
        <taxon>Nitrobacteraceae</taxon>
        <taxon>Bradyrhizobium</taxon>
    </lineage>
</organism>
<dbReference type="Gene3D" id="3.20.20.30">
    <property type="entry name" value="Luciferase-like domain"/>
    <property type="match status" value="1"/>
</dbReference>
<keyword evidence="1" id="KW-0285">Flavoprotein</keyword>
<gene>
    <name evidence="6" type="ORF">JQ619_01915</name>
</gene>
<dbReference type="EMBL" id="JAFCLK010000002">
    <property type="protein sequence ID" value="MBR1134516.1"/>
    <property type="molecule type" value="Genomic_DNA"/>
</dbReference>
<keyword evidence="2" id="KW-0288">FMN</keyword>
<reference evidence="7" key="1">
    <citation type="journal article" date="2021" name="ISME J.">
        <title>Evolutionary origin and ecological implication of a unique nif island in free-living Bradyrhizobium lineages.</title>
        <authorList>
            <person name="Tao J."/>
        </authorList>
    </citation>
    <scope>NUCLEOTIDE SEQUENCE [LARGE SCALE GENOMIC DNA]</scope>
    <source>
        <strain evidence="7">SZCCT0094</strain>
    </source>
</reference>
<comment type="caution">
    <text evidence="6">The sequence shown here is derived from an EMBL/GenBank/DDBJ whole genome shotgun (WGS) entry which is preliminary data.</text>
</comment>
<accession>A0ABS5G010</accession>
<dbReference type="Proteomes" id="UP001314635">
    <property type="component" value="Unassembled WGS sequence"/>
</dbReference>
<dbReference type="RefSeq" id="WP_041750827.1">
    <property type="nucleotide sequence ID" value="NZ_JABFDP010000005.1"/>
</dbReference>
<protein>
    <submittedName>
        <fullName evidence="6">LLM class flavin-dependent oxidoreductase</fullName>
    </submittedName>
</protein>
<proteinExistence type="predicted"/>
<dbReference type="PANTHER" id="PTHR42847:SF4">
    <property type="entry name" value="ALKANESULFONATE MONOOXYGENASE-RELATED"/>
    <property type="match status" value="1"/>
</dbReference>
<sequence>MSTTLRIFPTVPRNLPPRDHVDQLLRLARFSDDSGLTGILLFAGNDTVVEPWPMAQHIVANTQRCSPLIAVNPAYMHPFTVAKFVSSLALLHGRKVFLNMITGAAMSDLQSLGETLSHDDRYARLGEFVHVVRQLLTSARPLTFKGRFYGVEHLQLRPSLPPALMPEFLIAGQSDAAHRVAQDTGCLMMQMLPPDLDHGITSPGVNLGIFTRPTRDQARHEATLLFRDNADKRALLDYSMAQTDSVWKRRLRDSGETGDIHDNGYWLLPYLTFEADCPYLVGSYDEIGARLRQFTEQNVTTMILDVVASDHELAHIRKALASCGVI</sequence>
<evidence type="ECO:0000256" key="3">
    <source>
        <dbReference type="ARBA" id="ARBA00023002"/>
    </source>
</evidence>
<dbReference type="Pfam" id="PF00296">
    <property type="entry name" value="Bac_luciferase"/>
    <property type="match status" value="1"/>
</dbReference>
<dbReference type="PANTHER" id="PTHR42847">
    <property type="entry name" value="ALKANESULFONATE MONOOXYGENASE"/>
    <property type="match status" value="1"/>
</dbReference>
<evidence type="ECO:0000256" key="1">
    <source>
        <dbReference type="ARBA" id="ARBA00022630"/>
    </source>
</evidence>
<evidence type="ECO:0000313" key="7">
    <source>
        <dbReference type="Proteomes" id="UP001314635"/>
    </source>
</evidence>